<name>A0A0E9VJ70_ANGAN</name>
<protein>
    <submittedName>
        <fullName evidence="1">Uncharacterized protein</fullName>
    </submittedName>
</protein>
<dbReference type="AlphaFoldDB" id="A0A0E9VJ70"/>
<reference evidence="1" key="1">
    <citation type="submission" date="2014-11" db="EMBL/GenBank/DDBJ databases">
        <authorList>
            <person name="Amaro Gonzalez C."/>
        </authorList>
    </citation>
    <scope>NUCLEOTIDE SEQUENCE</scope>
</reference>
<accession>A0A0E9VJ70</accession>
<proteinExistence type="predicted"/>
<sequence length="43" mass="4799">MKHTNQEGDANSFLCLNSWSNRGGNQDRLITTVQLRTAFTSEG</sequence>
<evidence type="ECO:0000313" key="1">
    <source>
        <dbReference type="EMBL" id="JAH77460.1"/>
    </source>
</evidence>
<organism evidence="1">
    <name type="scientific">Anguilla anguilla</name>
    <name type="common">European freshwater eel</name>
    <name type="synonym">Muraena anguilla</name>
    <dbReference type="NCBI Taxonomy" id="7936"/>
    <lineage>
        <taxon>Eukaryota</taxon>
        <taxon>Metazoa</taxon>
        <taxon>Chordata</taxon>
        <taxon>Craniata</taxon>
        <taxon>Vertebrata</taxon>
        <taxon>Euteleostomi</taxon>
        <taxon>Actinopterygii</taxon>
        <taxon>Neopterygii</taxon>
        <taxon>Teleostei</taxon>
        <taxon>Anguilliformes</taxon>
        <taxon>Anguillidae</taxon>
        <taxon>Anguilla</taxon>
    </lineage>
</organism>
<dbReference type="EMBL" id="GBXM01031117">
    <property type="protein sequence ID" value="JAH77460.1"/>
    <property type="molecule type" value="Transcribed_RNA"/>
</dbReference>
<reference evidence="1" key="2">
    <citation type="journal article" date="2015" name="Fish Shellfish Immunol.">
        <title>Early steps in the European eel (Anguilla anguilla)-Vibrio vulnificus interaction in the gills: Role of the RtxA13 toxin.</title>
        <authorList>
            <person name="Callol A."/>
            <person name="Pajuelo D."/>
            <person name="Ebbesson L."/>
            <person name="Teles M."/>
            <person name="MacKenzie S."/>
            <person name="Amaro C."/>
        </authorList>
    </citation>
    <scope>NUCLEOTIDE SEQUENCE</scope>
</reference>